<dbReference type="Pfam" id="PF01261">
    <property type="entry name" value="AP_endonuc_2"/>
    <property type="match status" value="1"/>
</dbReference>
<dbReference type="InterPro" id="IPR013022">
    <property type="entry name" value="Xyl_isomerase-like_TIM-brl"/>
</dbReference>
<dbReference type="InterPro" id="IPR050417">
    <property type="entry name" value="Sugar_Epim/Isomerase"/>
</dbReference>
<dbReference type="SUPFAM" id="SSF51658">
    <property type="entry name" value="Xylose isomerase-like"/>
    <property type="match status" value="1"/>
</dbReference>
<keyword evidence="1 3" id="KW-0413">Isomerase</keyword>
<accession>A0ABZ2YYL3</accession>
<dbReference type="Gene3D" id="3.20.20.150">
    <property type="entry name" value="Divalent-metal-dependent TIM barrel enzymes"/>
    <property type="match status" value="1"/>
</dbReference>
<evidence type="ECO:0000313" key="3">
    <source>
        <dbReference type="EMBL" id="WZN44564.1"/>
    </source>
</evidence>
<evidence type="ECO:0000256" key="1">
    <source>
        <dbReference type="ARBA" id="ARBA00023235"/>
    </source>
</evidence>
<name>A0ABZ2YYL3_9BACT</name>
<dbReference type="PANTHER" id="PTHR43489">
    <property type="entry name" value="ISOMERASE"/>
    <property type="match status" value="1"/>
</dbReference>
<sequence length="285" mass="31202">MQNITLGASTWLWTSPFNTQSIPLLFKIRDMGFGAVEIPVEYPEQIDAQAVRRALKETGLAAVVCGAFGPSRDLTHADASVRAASIAYMRQCLELCAEWDAPVFAGPMYSAVGKARQLPEAQRKAEWDLAVKGLREVCSIAGQEGVRLAIEPLNRFESDLVNTAADARRMAEELQHPSAGVGLDSFHMSIEEVDPGEAVRTAGSWLTHVQVSENHRGIPGTGQTPWHSLRDALQEIGYSGVVSIESFTPDVQELAGAVCIWKQRAPDQDTFASEGIRFLQQLFKH</sequence>
<dbReference type="GO" id="GO:0016853">
    <property type="term" value="F:isomerase activity"/>
    <property type="evidence" value="ECO:0007669"/>
    <property type="project" value="UniProtKB-KW"/>
</dbReference>
<evidence type="ECO:0000259" key="2">
    <source>
        <dbReference type="Pfam" id="PF01261"/>
    </source>
</evidence>
<feature type="domain" description="Xylose isomerase-like TIM barrel" evidence="2">
    <location>
        <begin position="27"/>
        <end position="279"/>
    </location>
</feature>
<dbReference type="InterPro" id="IPR036237">
    <property type="entry name" value="Xyl_isomerase-like_sf"/>
</dbReference>
<gene>
    <name evidence="3" type="ORF">WJU22_16845</name>
</gene>
<protein>
    <submittedName>
        <fullName evidence="3">Sugar phosphate isomerase/epimerase family protein</fullName>
    </submittedName>
</protein>
<dbReference type="PANTHER" id="PTHR43489:SF7">
    <property type="entry name" value="3-DEHYDRO-D-GULOSIDE 4-EPIMERASE-RELATED"/>
    <property type="match status" value="1"/>
</dbReference>
<organism evidence="3 4">
    <name type="scientific">Chitinophaga caseinilytica</name>
    <dbReference type="NCBI Taxonomy" id="2267521"/>
    <lineage>
        <taxon>Bacteria</taxon>
        <taxon>Pseudomonadati</taxon>
        <taxon>Bacteroidota</taxon>
        <taxon>Chitinophagia</taxon>
        <taxon>Chitinophagales</taxon>
        <taxon>Chitinophagaceae</taxon>
        <taxon>Chitinophaga</taxon>
    </lineage>
</organism>
<evidence type="ECO:0000313" key="4">
    <source>
        <dbReference type="Proteomes" id="UP001449657"/>
    </source>
</evidence>
<dbReference type="Proteomes" id="UP001449657">
    <property type="component" value="Chromosome"/>
</dbReference>
<reference evidence="3 4" key="1">
    <citation type="submission" date="2024-03" db="EMBL/GenBank/DDBJ databases">
        <title>Chitinophaga caseinilytica sp. nov., a casein hydrolysing bacterium isolated from forest soil.</title>
        <authorList>
            <person name="Lee D.S."/>
            <person name="Han D.M."/>
            <person name="Baek J.H."/>
            <person name="Choi D.G."/>
            <person name="Jeon J.H."/>
            <person name="Jeon C.O."/>
        </authorList>
    </citation>
    <scope>NUCLEOTIDE SEQUENCE [LARGE SCALE GENOMIC DNA]</scope>
    <source>
        <strain evidence="3 4">KACC 19118</strain>
    </source>
</reference>
<keyword evidence="4" id="KW-1185">Reference proteome</keyword>
<dbReference type="EMBL" id="CP150096">
    <property type="protein sequence ID" value="WZN44564.1"/>
    <property type="molecule type" value="Genomic_DNA"/>
</dbReference>
<proteinExistence type="predicted"/>
<dbReference type="RefSeq" id="WP_341839344.1">
    <property type="nucleotide sequence ID" value="NZ_CP149792.1"/>
</dbReference>